<feature type="signal peptide" evidence="1">
    <location>
        <begin position="1"/>
        <end position="20"/>
    </location>
</feature>
<evidence type="ECO:0000256" key="1">
    <source>
        <dbReference type="SAM" id="SignalP"/>
    </source>
</evidence>
<keyword evidence="3" id="KW-1185">Reference proteome</keyword>
<feature type="chain" id="PRO_5041234545" evidence="1">
    <location>
        <begin position="21"/>
        <end position="391"/>
    </location>
</feature>
<comment type="caution">
    <text evidence="2">The sequence shown here is derived from an EMBL/GenBank/DDBJ whole genome shotgun (WGS) entry which is preliminary data.</text>
</comment>
<dbReference type="EMBL" id="JAPDRK010000010">
    <property type="protein sequence ID" value="KAJ9608272.1"/>
    <property type="molecule type" value="Genomic_DNA"/>
</dbReference>
<sequence length="391" mass="41430">MYSLWGLVVALLAIAGKSAADCESFGYDFVNGGGPYCINTTSTSYFTFGTEFFGCQPSDVQGAVSPILVDPNNDEYQCSDIAVQPDGQDMVSVCNVAGNELTKNNMVSGSWTAVIEGLTFAWMREFSIIAAPPVTISSTPTFTYSVTITPSTTITSTVTSVFTTSASPSTITVPTITTTRTITTTPAQKTVTSTSTITRLRTTRVFSKTVAITTITTSCQTQTPSKDPTCTIRPTKATLAAANSAYSMLPRQWHQIQKPGTSRSGWGSWGGHKLARRDNVAPVDTGPDMCTTTFMDTAHAVMSTITSTASTTSTEIITENASVTTTITPPPVTVNSGKARTTITVTAATPTRVRTTRTYVTSWTTSTVWATIASTVKVPPPGWICATTAAH</sequence>
<name>A0AA38X7G5_9EURO</name>
<keyword evidence="1" id="KW-0732">Signal</keyword>
<reference evidence="2" key="1">
    <citation type="submission" date="2022-10" db="EMBL/GenBank/DDBJ databases">
        <title>Culturing micro-colonial fungi from biological soil crusts in the Mojave desert and describing Neophaeococcomyces mojavensis, and introducing the new genera and species Taxawa tesnikishii.</title>
        <authorList>
            <person name="Kurbessoian T."/>
            <person name="Stajich J.E."/>
        </authorList>
    </citation>
    <scope>NUCLEOTIDE SEQUENCE</scope>
    <source>
        <strain evidence="2">TK_41</strain>
    </source>
</reference>
<dbReference type="AlphaFoldDB" id="A0AA38X7G5"/>
<evidence type="ECO:0000313" key="3">
    <source>
        <dbReference type="Proteomes" id="UP001172673"/>
    </source>
</evidence>
<evidence type="ECO:0000313" key="2">
    <source>
        <dbReference type="EMBL" id="KAJ9608272.1"/>
    </source>
</evidence>
<dbReference type="Proteomes" id="UP001172673">
    <property type="component" value="Unassembled WGS sequence"/>
</dbReference>
<gene>
    <name evidence="2" type="ORF">H2200_007260</name>
</gene>
<organism evidence="2 3">
    <name type="scientific">Cladophialophora chaetospira</name>
    <dbReference type="NCBI Taxonomy" id="386627"/>
    <lineage>
        <taxon>Eukaryota</taxon>
        <taxon>Fungi</taxon>
        <taxon>Dikarya</taxon>
        <taxon>Ascomycota</taxon>
        <taxon>Pezizomycotina</taxon>
        <taxon>Eurotiomycetes</taxon>
        <taxon>Chaetothyriomycetidae</taxon>
        <taxon>Chaetothyriales</taxon>
        <taxon>Herpotrichiellaceae</taxon>
        <taxon>Cladophialophora</taxon>
    </lineage>
</organism>
<accession>A0AA38X7G5</accession>
<proteinExistence type="predicted"/>
<protein>
    <submittedName>
        <fullName evidence="2">Uncharacterized protein</fullName>
    </submittedName>
</protein>